<dbReference type="InterPro" id="IPR036366">
    <property type="entry name" value="PGBDSf"/>
</dbReference>
<dbReference type="GO" id="GO:0016740">
    <property type="term" value="F:transferase activity"/>
    <property type="evidence" value="ECO:0007669"/>
    <property type="project" value="UniProtKB-KW"/>
</dbReference>
<organism evidence="10 11">
    <name type="scientific">Rhodobium orientis</name>
    <dbReference type="NCBI Taxonomy" id="34017"/>
    <lineage>
        <taxon>Bacteria</taxon>
        <taxon>Pseudomonadati</taxon>
        <taxon>Pseudomonadota</taxon>
        <taxon>Alphaproteobacteria</taxon>
        <taxon>Hyphomicrobiales</taxon>
        <taxon>Rhodobiaceae</taxon>
        <taxon>Rhodobium</taxon>
    </lineage>
</organism>
<keyword evidence="5 7" id="KW-0573">Peptidoglycan synthesis</keyword>
<dbReference type="RefSeq" id="WP_111435602.1">
    <property type="nucleotide sequence ID" value="NZ_JACIGG010000003.1"/>
</dbReference>
<dbReference type="OrthoDB" id="463216at2"/>
<feature type="active site" description="Proton donor/acceptor" evidence="7">
    <location>
        <position position="118"/>
    </location>
</feature>
<dbReference type="NCBIfam" id="NF004786">
    <property type="entry name" value="PRK06132.1-3"/>
    <property type="match status" value="1"/>
</dbReference>
<dbReference type="CDD" id="cd16913">
    <property type="entry name" value="YkuD_like"/>
    <property type="match status" value="1"/>
</dbReference>
<evidence type="ECO:0000256" key="4">
    <source>
        <dbReference type="ARBA" id="ARBA00022960"/>
    </source>
</evidence>
<evidence type="ECO:0000256" key="1">
    <source>
        <dbReference type="ARBA" id="ARBA00004752"/>
    </source>
</evidence>
<feature type="domain" description="L,D-TPase catalytic" evidence="9">
    <location>
        <begin position="46"/>
        <end position="155"/>
    </location>
</feature>
<comment type="caution">
    <text evidence="10">The sequence shown here is derived from an EMBL/GenBank/DDBJ whole genome shotgun (WGS) entry which is preliminary data.</text>
</comment>
<dbReference type="SUPFAM" id="SSF47090">
    <property type="entry name" value="PGBD-like"/>
    <property type="match status" value="1"/>
</dbReference>
<dbReference type="GO" id="GO:0018104">
    <property type="term" value="P:peptidoglycan-protein cross-linking"/>
    <property type="evidence" value="ECO:0007669"/>
    <property type="project" value="TreeGrafter"/>
</dbReference>
<dbReference type="AlphaFoldDB" id="A0A327JH58"/>
<gene>
    <name evidence="10" type="ORF">CH339_17065</name>
</gene>
<evidence type="ECO:0000313" key="11">
    <source>
        <dbReference type="Proteomes" id="UP000249299"/>
    </source>
</evidence>
<dbReference type="Gene3D" id="1.10.101.10">
    <property type="entry name" value="PGBD-like superfamily/PGBD"/>
    <property type="match status" value="1"/>
</dbReference>
<dbReference type="GO" id="GO:0005576">
    <property type="term" value="C:extracellular region"/>
    <property type="evidence" value="ECO:0007669"/>
    <property type="project" value="TreeGrafter"/>
</dbReference>
<name>A0A327JH58_9HYPH</name>
<keyword evidence="11" id="KW-1185">Reference proteome</keyword>
<dbReference type="InterPro" id="IPR036365">
    <property type="entry name" value="PGBD-like_sf"/>
</dbReference>
<dbReference type="InterPro" id="IPR002477">
    <property type="entry name" value="Peptidoglycan-bd-like"/>
</dbReference>
<dbReference type="Pfam" id="PF01471">
    <property type="entry name" value="PG_binding_1"/>
    <property type="match status" value="1"/>
</dbReference>
<dbReference type="SUPFAM" id="SSF141523">
    <property type="entry name" value="L,D-transpeptidase catalytic domain-like"/>
    <property type="match status" value="1"/>
</dbReference>
<feature type="active site" description="Nucleophile" evidence="7">
    <location>
        <position position="131"/>
    </location>
</feature>
<dbReference type="UniPathway" id="UPA00219"/>
<reference evidence="10 11" key="1">
    <citation type="submission" date="2017-07" db="EMBL/GenBank/DDBJ databases">
        <title>Draft Genome Sequences of Select Purple Nonsulfur Bacteria.</title>
        <authorList>
            <person name="Lasarre B."/>
            <person name="Mckinlay J.B."/>
        </authorList>
    </citation>
    <scope>NUCLEOTIDE SEQUENCE [LARGE SCALE GENOMIC DNA]</scope>
    <source>
        <strain evidence="10 11">DSM 11290</strain>
    </source>
</reference>
<sequence length="407" mass="44336">MTRRHLRYSPLLPALCVAATALVASGPALSAEKAKDAGDVAEAGRLRLVISRSEQRVDVYRGLKLVTSSRISSGKPGHATPVGVYSILEKRKWHRSNIYSGAPMPFMQRITWSGIALHAGHVPNYPASHGCIRLPKPFAQKLFGMTEVGADVILTAEPARLTSIHDARLFQPLAPDAVVSSHEEPGDAEAVPPHVALADFEYLVDRMARYQNRSTQPLRILVTRRTGRQRMMDIQSMLKELGHDPGEIDGYLGGNTGGAIQSFQRATGAAPTGMVTDELVAALHKAVGRPEIKGHLYVRQNRKPLFDAPVQIRDVEAPLGTHVFSIADFEPGETNVSWMALTVAGSHISSPREALDRIDIPQDLRTRISELLMPGSSLVITDDGIGRETGRGTDFIVQPKLQKLAQN</sequence>
<dbReference type="Pfam" id="PF03734">
    <property type="entry name" value="YkuD"/>
    <property type="match status" value="1"/>
</dbReference>
<comment type="similarity">
    <text evidence="2">Belongs to the YkuD family.</text>
</comment>
<keyword evidence="4 7" id="KW-0133">Cell shape</keyword>
<dbReference type="InterPro" id="IPR038063">
    <property type="entry name" value="Transpep_catalytic_dom"/>
</dbReference>
<comment type="pathway">
    <text evidence="1 7">Cell wall biogenesis; peptidoglycan biosynthesis.</text>
</comment>
<dbReference type="Proteomes" id="UP000249299">
    <property type="component" value="Unassembled WGS sequence"/>
</dbReference>
<dbReference type="GO" id="GO:0008360">
    <property type="term" value="P:regulation of cell shape"/>
    <property type="evidence" value="ECO:0007669"/>
    <property type="project" value="UniProtKB-UniRule"/>
</dbReference>
<protein>
    <recommendedName>
        <fullName evidence="9">L,D-TPase catalytic domain-containing protein</fullName>
    </recommendedName>
</protein>
<feature type="chain" id="PRO_5016412206" description="L,D-TPase catalytic domain-containing protein" evidence="8">
    <location>
        <begin position="31"/>
        <end position="407"/>
    </location>
</feature>
<evidence type="ECO:0000313" key="10">
    <source>
        <dbReference type="EMBL" id="RAI25669.1"/>
    </source>
</evidence>
<dbReference type="PANTHER" id="PTHR30582:SF2">
    <property type="entry name" value="L,D-TRANSPEPTIDASE YCIB-RELATED"/>
    <property type="match status" value="1"/>
</dbReference>
<dbReference type="EMBL" id="NPEV01000042">
    <property type="protein sequence ID" value="RAI25669.1"/>
    <property type="molecule type" value="Genomic_DNA"/>
</dbReference>
<keyword evidence="8" id="KW-0732">Signal</keyword>
<evidence type="ECO:0000256" key="7">
    <source>
        <dbReference type="PROSITE-ProRule" id="PRU01373"/>
    </source>
</evidence>
<dbReference type="PIRSF" id="PIRSF029342">
    <property type="entry name" value="UCP029342_ErfK/YbiS/YcfS/YnhG"/>
    <property type="match status" value="1"/>
</dbReference>
<dbReference type="GO" id="GO:0071555">
    <property type="term" value="P:cell wall organization"/>
    <property type="evidence" value="ECO:0007669"/>
    <property type="project" value="UniProtKB-UniRule"/>
</dbReference>
<proteinExistence type="inferred from homology"/>
<evidence type="ECO:0000256" key="5">
    <source>
        <dbReference type="ARBA" id="ARBA00022984"/>
    </source>
</evidence>
<keyword evidence="6 7" id="KW-0961">Cell wall biogenesis/degradation</keyword>
<dbReference type="NCBIfam" id="NF004785">
    <property type="entry name" value="PRK06132.1-2"/>
    <property type="match status" value="1"/>
</dbReference>
<dbReference type="InterPro" id="IPR016915">
    <property type="entry name" value="UCP029342"/>
</dbReference>
<dbReference type="PANTHER" id="PTHR30582">
    <property type="entry name" value="L,D-TRANSPEPTIDASE"/>
    <property type="match status" value="1"/>
</dbReference>
<dbReference type="InterPro" id="IPR005490">
    <property type="entry name" value="LD_TPept_cat_dom"/>
</dbReference>
<dbReference type="InterPro" id="IPR050979">
    <property type="entry name" value="LD-transpeptidase"/>
</dbReference>
<dbReference type="Gene3D" id="2.40.440.10">
    <property type="entry name" value="L,D-transpeptidase catalytic domain-like"/>
    <property type="match status" value="1"/>
</dbReference>
<dbReference type="GO" id="GO:0071972">
    <property type="term" value="F:peptidoglycan L,D-transpeptidase activity"/>
    <property type="evidence" value="ECO:0007669"/>
    <property type="project" value="TreeGrafter"/>
</dbReference>
<evidence type="ECO:0000256" key="2">
    <source>
        <dbReference type="ARBA" id="ARBA00005992"/>
    </source>
</evidence>
<evidence type="ECO:0000259" key="9">
    <source>
        <dbReference type="PROSITE" id="PS52029"/>
    </source>
</evidence>
<dbReference type="PROSITE" id="PS52029">
    <property type="entry name" value="LD_TPASE"/>
    <property type="match status" value="1"/>
</dbReference>
<evidence type="ECO:0000256" key="3">
    <source>
        <dbReference type="ARBA" id="ARBA00022679"/>
    </source>
</evidence>
<accession>A0A327JH58</accession>
<evidence type="ECO:0000256" key="6">
    <source>
        <dbReference type="ARBA" id="ARBA00023316"/>
    </source>
</evidence>
<keyword evidence="3" id="KW-0808">Transferase</keyword>
<feature type="signal peptide" evidence="8">
    <location>
        <begin position="1"/>
        <end position="30"/>
    </location>
</feature>
<evidence type="ECO:0000256" key="8">
    <source>
        <dbReference type="SAM" id="SignalP"/>
    </source>
</evidence>